<reference evidence="1" key="1">
    <citation type="submission" date="2018-02" db="EMBL/GenBank/DDBJ databases">
        <title>Rhizophora mucronata_Transcriptome.</title>
        <authorList>
            <person name="Meera S.P."/>
            <person name="Sreeshan A."/>
            <person name="Augustine A."/>
        </authorList>
    </citation>
    <scope>NUCLEOTIDE SEQUENCE</scope>
    <source>
        <tissue evidence="1">Leaf</tissue>
    </source>
</reference>
<name>A0A2P2PHE7_RHIMU</name>
<proteinExistence type="predicted"/>
<dbReference type="AlphaFoldDB" id="A0A2P2PHE7"/>
<dbReference type="EMBL" id="GGEC01073649">
    <property type="protein sequence ID" value="MBX54133.1"/>
    <property type="molecule type" value="Transcribed_RNA"/>
</dbReference>
<evidence type="ECO:0000313" key="1">
    <source>
        <dbReference type="EMBL" id="MBX54133.1"/>
    </source>
</evidence>
<organism evidence="1">
    <name type="scientific">Rhizophora mucronata</name>
    <name type="common">Asiatic mangrove</name>
    <dbReference type="NCBI Taxonomy" id="61149"/>
    <lineage>
        <taxon>Eukaryota</taxon>
        <taxon>Viridiplantae</taxon>
        <taxon>Streptophyta</taxon>
        <taxon>Embryophyta</taxon>
        <taxon>Tracheophyta</taxon>
        <taxon>Spermatophyta</taxon>
        <taxon>Magnoliopsida</taxon>
        <taxon>eudicotyledons</taxon>
        <taxon>Gunneridae</taxon>
        <taxon>Pentapetalae</taxon>
        <taxon>rosids</taxon>
        <taxon>fabids</taxon>
        <taxon>Malpighiales</taxon>
        <taxon>Rhizophoraceae</taxon>
        <taxon>Rhizophora</taxon>
    </lineage>
</organism>
<sequence>MLVNNHHFNYMPRAGKWLCWL</sequence>
<protein>
    <submittedName>
        <fullName evidence="1">Uncharacterized protein</fullName>
    </submittedName>
</protein>
<accession>A0A2P2PHE7</accession>